<reference evidence="2" key="1">
    <citation type="submission" date="2023-04" db="EMBL/GenBank/DDBJ databases">
        <title>Complete genome sequence of a phthalic acid esters degrading bacterial strain.</title>
        <authorList>
            <person name="Weng L."/>
            <person name="Jia Y."/>
            <person name="Ren L."/>
        </authorList>
    </citation>
    <scope>NUCLEOTIDE SEQUENCE</scope>
    <source>
        <strain evidence="2">RL-LY01</strain>
    </source>
</reference>
<keyword evidence="1" id="KW-0732">Signal</keyword>
<protein>
    <recommendedName>
        <fullName evidence="4">DUF4232 domain-containing protein</fullName>
    </recommendedName>
</protein>
<name>A0AAX3T529_9ACTN</name>
<gene>
    <name evidence="2" type="ORF">P9A14_18980</name>
</gene>
<dbReference type="RefSeq" id="WP_165629669.1">
    <property type="nucleotide sequence ID" value="NZ_CBDRMI010000040.1"/>
</dbReference>
<feature type="chain" id="PRO_5043500553" description="DUF4232 domain-containing protein" evidence="1">
    <location>
        <begin position="30"/>
        <end position="198"/>
    </location>
</feature>
<evidence type="ECO:0008006" key="4">
    <source>
        <dbReference type="Google" id="ProtNLM"/>
    </source>
</evidence>
<sequence length="198" mass="20204">MTGRYLLRTLGIALGCATAAILSPAIANAAPNDVTITPSVSGNSVTVTVTNRSTAVIGCKMFGLPAGSVADSDSRPPFGYVNPVDPRALIAPGGTRTVALEVFTDEGPSGSTVLPDGAYDLYWGCTTVPGFDGVEQWGTLGPTGKPSTARTTRLTLPAEVGTLIAPTPMPPGPCPDASCLPPDVADIVDDLWGEYTSP</sequence>
<proteinExistence type="predicted"/>
<evidence type="ECO:0000313" key="2">
    <source>
        <dbReference type="EMBL" id="WFP24194.1"/>
    </source>
</evidence>
<dbReference type="EMBL" id="CP121270">
    <property type="protein sequence ID" value="WFP24194.1"/>
    <property type="molecule type" value="Genomic_DNA"/>
</dbReference>
<dbReference type="Proteomes" id="UP001213504">
    <property type="component" value="Chromosome"/>
</dbReference>
<organism evidence="2 3">
    <name type="scientific">Gordonia hongkongensis</name>
    <dbReference type="NCBI Taxonomy" id="1701090"/>
    <lineage>
        <taxon>Bacteria</taxon>
        <taxon>Bacillati</taxon>
        <taxon>Actinomycetota</taxon>
        <taxon>Actinomycetes</taxon>
        <taxon>Mycobacteriales</taxon>
        <taxon>Gordoniaceae</taxon>
        <taxon>Gordonia</taxon>
    </lineage>
</organism>
<evidence type="ECO:0000256" key="1">
    <source>
        <dbReference type="SAM" id="SignalP"/>
    </source>
</evidence>
<accession>A0AAX3T529</accession>
<feature type="signal peptide" evidence="1">
    <location>
        <begin position="1"/>
        <end position="29"/>
    </location>
</feature>
<dbReference type="AlphaFoldDB" id="A0AAX3T529"/>
<evidence type="ECO:0000313" key="3">
    <source>
        <dbReference type="Proteomes" id="UP001213504"/>
    </source>
</evidence>